<feature type="transmembrane region" description="Helical" evidence="5">
    <location>
        <begin position="477"/>
        <end position="500"/>
    </location>
</feature>
<feature type="transmembrane region" description="Helical" evidence="5">
    <location>
        <begin position="415"/>
        <end position="434"/>
    </location>
</feature>
<evidence type="ECO:0000256" key="5">
    <source>
        <dbReference type="SAM" id="Phobius"/>
    </source>
</evidence>
<feature type="transmembrane region" description="Helical" evidence="5">
    <location>
        <begin position="374"/>
        <end position="394"/>
    </location>
</feature>
<name>A0A9W9IAV5_9EURO</name>
<proteinExistence type="predicted"/>
<dbReference type="Proteomes" id="UP001146351">
    <property type="component" value="Unassembled WGS sequence"/>
</dbReference>
<dbReference type="PANTHER" id="PTHR23502:SF29">
    <property type="entry name" value="TRANSPORTER, PUTATIVE (AFU_ORTHOLOGUE AFUA_6G06680)-RELATED"/>
    <property type="match status" value="1"/>
</dbReference>
<keyword evidence="3 5" id="KW-1133">Transmembrane helix</keyword>
<evidence type="ECO:0000313" key="6">
    <source>
        <dbReference type="EMBL" id="KAJ5172318.1"/>
    </source>
</evidence>
<feature type="transmembrane region" description="Helical" evidence="5">
    <location>
        <begin position="512"/>
        <end position="532"/>
    </location>
</feature>
<dbReference type="FunFam" id="1.20.1250.20:FF:000224">
    <property type="entry name" value="MFS transporter, putative"/>
    <property type="match status" value="1"/>
</dbReference>
<feature type="transmembrane region" description="Helical" evidence="5">
    <location>
        <begin position="221"/>
        <end position="240"/>
    </location>
</feature>
<dbReference type="Gene3D" id="1.20.1250.20">
    <property type="entry name" value="MFS general substrate transporter like domains"/>
    <property type="match status" value="1"/>
</dbReference>
<dbReference type="InterPro" id="IPR036259">
    <property type="entry name" value="MFS_trans_sf"/>
</dbReference>
<feature type="transmembrane region" description="Helical" evidence="5">
    <location>
        <begin position="161"/>
        <end position="184"/>
    </location>
</feature>
<dbReference type="EMBL" id="JAPQKO010000003">
    <property type="protein sequence ID" value="KAJ5172318.1"/>
    <property type="molecule type" value="Genomic_DNA"/>
</dbReference>
<dbReference type="SUPFAM" id="SSF103473">
    <property type="entry name" value="MFS general substrate transporter"/>
    <property type="match status" value="1"/>
</dbReference>
<dbReference type="PANTHER" id="PTHR23502">
    <property type="entry name" value="MAJOR FACILITATOR SUPERFAMILY"/>
    <property type="match status" value="1"/>
</dbReference>
<protein>
    <recommendedName>
        <fullName evidence="8">Major facilitator superfamily (MFS) profile domain-containing protein</fullName>
    </recommendedName>
</protein>
<gene>
    <name evidence="6" type="ORF">N7492_004911</name>
</gene>
<feature type="transmembrane region" description="Helical" evidence="5">
    <location>
        <begin position="64"/>
        <end position="86"/>
    </location>
</feature>
<evidence type="ECO:0000256" key="2">
    <source>
        <dbReference type="ARBA" id="ARBA00022692"/>
    </source>
</evidence>
<feature type="transmembrane region" description="Helical" evidence="5">
    <location>
        <begin position="329"/>
        <end position="362"/>
    </location>
</feature>
<keyword evidence="4 5" id="KW-0472">Membrane</keyword>
<dbReference type="InterPro" id="IPR011701">
    <property type="entry name" value="MFS"/>
</dbReference>
<evidence type="ECO:0000313" key="7">
    <source>
        <dbReference type="Proteomes" id="UP001146351"/>
    </source>
</evidence>
<dbReference type="GO" id="GO:0022857">
    <property type="term" value="F:transmembrane transporter activity"/>
    <property type="evidence" value="ECO:0007669"/>
    <property type="project" value="InterPro"/>
</dbReference>
<evidence type="ECO:0000256" key="4">
    <source>
        <dbReference type="ARBA" id="ARBA00023136"/>
    </source>
</evidence>
<keyword evidence="7" id="KW-1185">Reference proteome</keyword>
<dbReference type="OrthoDB" id="2585655at2759"/>
<reference evidence="6" key="2">
    <citation type="journal article" date="2023" name="IMA Fungus">
        <title>Comparative genomic study of the Penicillium genus elucidates a diverse pangenome and 15 lateral gene transfer events.</title>
        <authorList>
            <person name="Petersen C."/>
            <person name="Sorensen T."/>
            <person name="Nielsen M.R."/>
            <person name="Sondergaard T.E."/>
            <person name="Sorensen J.L."/>
            <person name="Fitzpatrick D.A."/>
            <person name="Frisvad J.C."/>
            <person name="Nielsen K.L."/>
        </authorList>
    </citation>
    <scope>NUCLEOTIDE SEQUENCE</scope>
    <source>
        <strain evidence="6">IBT 21917</strain>
    </source>
</reference>
<reference evidence="6" key="1">
    <citation type="submission" date="2022-11" db="EMBL/GenBank/DDBJ databases">
        <authorList>
            <person name="Petersen C."/>
        </authorList>
    </citation>
    <scope>NUCLEOTIDE SEQUENCE</scope>
    <source>
        <strain evidence="6">IBT 21917</strain>
    </source>
</reference>
<evidence type="ECO:0000256" key="3">
    <source>
        <dbReference type="ARBA" id="ARBA00022989"/>
    </source>
</evidence>
<feature type="transmembrane region" description="Helical" evidence="5">
    <location>
        <begin position="191"/>
        <end position="209"/>
    </location>
</feature>
<comment type="subcellular location">
    <subcellularLocation>
        <location evidence="1">Membrane</location>
        <topology evidence="1">Multi-pass membrane protein</topology>
    </subcellularLocation>
</comment>
<organism evidence="6 7">
    <name type="scientific">Penicillium capsulatum</name>
    <dbReference type="NCBI Taxonomy" id="69766"/>
    <lineage>
        <taxon>Eukaryota</taxon>
        <taxon>Fungi</taxon>
        <taxon>Dikarya</taxon>
        <taxon>Ascomycota</taxon>
        <taxon>Pezizomycotina</taxon>
        <taxon>Eurotiomycetes</taxon>
        <taxon>Eurotiomycetidae</taxon>
        <taxon>Eurotiales</taxon>
        <taxon>Aspergillaceae</taxon>
        <taxon>Penicillium</taxon>
    </lineage>
</organism>
<evidence type="ECO:0000256" key="1">
    <source>
        <dbReference type="ARBA" id="ARBA00004141"/>
    </source>
</evidence>
<dbReference type="Pfam" id="PF07690">
    <property type="entry name" value="MFS_1"/>
    <property type="match status" value="1"/>
</dbReference>
<dbReference type="AlphaFoldDB" id="A0A9W9IAV5"/>
<sequence length="552" mass="62010">MGLGVLEDHKLAQVPGTCEIYEREHPVCEGLKYDRSTKEPTVLVPQPSDDPNDPLNWPLWRRDMILAILSFVTVLCTTLSSIMAANTVTIAEYQKINYQQAALLTGYHLCGTGVAGIFIMPTARVWGKRHLFLLGHVLMIVSCAWAGASGRNHRSLLWARIFQGVALAPFEALVNACVGDLFFVHERGKRMAVSNVALFGAAFLTPVLVGKITKSLDWQWTFYFVAIFLGAALPLMIVFVPETAFPRPDYLNTDFKHRQFSGSTLPESKASNEDTEMMQSELGVTGASQAEATAAPVPQKDSLWKSMRLFNGRKTDENFLKLLLRPFPLFFHAGIFWACLIQGVIIGWAVFIGVIIAIVFMGPPLWFEEDKTGYLYTGAFIGAILGLIISGFLTDSMNRVMIKLNRGKYEPEFRILLVVFQLLFSGIGLYGFGWTADDVMKYHWLLPDVFFAFVIIGMVMGAVAASLYIVDAHREIAIEAFTCLLVFKNMFSFVLTFYAYNWLAHGGMKHTMIIIGSIQVGICLLSVPMYVFGKWHRSYRARHDLLEFFHLW</sequence>
<dbReference type="GO" id="GO:0005886">
    <property type="term" value="C:plasma membrane"/>
    <property type="evidence" value="ECO:0007669"/>
    <property type="project" value="TreeGrafter"/>
</dbReference>
<feature type="transmembrane region" description="Helical" evidence="5">
    <location>
        <begin position="449"/>
        <end position="470"/>
    </location>
</feature>
<feature type="transmembrane region" description="Helical" evidence="5">
    <location>
        <begin position="98"/>
        <end position="119"/>
    </location>
</feature>
<evidence type="ECO:0008006" key="8">
    <source>
        <dbReference type="Google" id="ProtNLM"/>
    </source>
</evidence>
<accession>A0A9W9IAV5</accession>
<comment type="caution">
    <text evidence="6">The sequence shown here is derived from an EMBL/GenBank/DDBJ whole genome shotgun (WGS) entry which is preliminary data.</text>
</comment>
<feature type="transmembrane region" description="Helical" evidence="5">
    <location>
        <begin position="131"/>
        <end position="149"/>
    </location>
</feature>
<keyword evidence="2 5" id="KW-0812">Transmembrane</keyword>